<dbReference type="AlphaFoldDB" id="A0A9W5LHW3"/>
<keyword evidence="2" id="KW-1185">Reference proteome</keyword>
<organism evidence="1 2">
    <name type="scientific">Bacillus inaquosorum KCTC 13429</name>
    <dbReference type="NCBI Taxonomy" id="1236548"/>
    <lineage>
        <taxon>Bacteria</taxon>
        <taxon>Bacillati</taxon>
        <taxon>Bacillota</taxon>
        <taxon>Bacilli</taxon>
        <taxon>Bacillales</taxon>
        <taxon>Bacillaceae</taxon>
        <taxon>Bacillus</taxon>
    </lineage>
</organism>
<dbReference type="Proteomes" id="UP000011182">
    <property type="component" value="Unassembled WGS sequence"/>
</dbReference>
<protein>
    <submittedName>
        <fullName evidence="1">Uncharacterized protein</fullName>
    </submittedName>
</protein>
<sequence>MFEEKPALSLEGGFYLFARASKKAGIEPAFFIVLHCNVSPMHKVF</sequence>
<proteinExistence type="predicted"/>
<accession>A0A9W5LHW3</accession>
<comment type="caution">
    <text evidence="1">The sequence shown here is derived from an EMBL/GenBank/DDBJ whole genome shotgun (WGS) entry which is preliminary data.</text>
</comment>
<evidence type="ECO:0000313" key="2">
    <source>
        <dbReference type="Proteomes" id="UP000011182"/>
    </source>
</evidence>
<name>A0A9W5LHW3_9BACI</name>
<reference evidence="1 2" key="1">
    <citation type="journal article" date="2014" name="Syst. Appl. Microbiol.">
        <title>Genomic insights into the taxonomic status of the three subspecies of Bacillus subtilis.</title>
        <authorList>
            <person name="Yi H."/>
            <person name="Chun J."/>
            <person name="Cha C.J."/>
        </authorList>
    </citation>
    <scope>NUCLEOTIDE SEQUENCE [LARGE SCALE GENOMIC DNA]</scope>
    <source>
        <strain evidence="1 2">KCTC 13429</strain>
    </source>
</reference>
<gene>
    <name evidence="1" type="ORF">BSI_24290</name>
</gene>
<evidence type="ECO:0000313" key="1">
    <source>
        <dbReference type="EMBL" id="ELS60969.1"/>
    </source>
</evidence>
<dbReference type="EMBL" id="AMXN01000004">
    <property type="protein sequence ID" value="ELS60969.1"/>
    <property type="molecule type" value="Genomic_DNA"/>
</dbReference>